<evidence type="ECO:0000313" key="1">
    <source>
        <dbReference type="EMBL" id="GKX27676.1"/>
    </source>
</evidence>
<dbReference type="Proteomes" id="UP001144256">
    <property type="component" value="Unassembled WGS sequence"/>
</dbReference>
<organism evidence="1 2">
    <name type="scientific">Vallitalea longa</name>
    <dbReference type="NCBI Taxonomy" id="2936439"/>
    <lineage>
        <taxon>Bacteria</taxon>
        <taxon>Bacillati</taxon>
        <taxon>Bacillota</taxon>
        <taxon>Clostridia</taxon>
        <taxon>Lachnospirales</taxon>
        <taxon>Vallitaleaceae</taxon>
        <taxon>Vallitalea</taxon>
    </lineage>
</organism>
<reference evidence="1" key="1">
    <citation type="submission" date="2022-06" db="EMBL/GenBank/DDBJ databases">
        <title>Vallitalea longa sp. nov., an anaerobic bacterium isolated from marine sediment.</title>
        <authorList>
            <person name="Hirano S."/>
            <person name="Terahara T."/>
            <person name="Mori K."/>
            <person name="Hamada M."/>
            <person name="Matsumoto R."/>
            <person name="Kobayashi T."/>
        </authorList>
    </citation>
    <scope>NUCLEOTIDE SEQUENCE</scope>
    <source>
        <strain evidence="1">SH18-1</strain>
    </source>
</reference>
<accession>A0A9W6DCY2</accession>
<name>A0A9W6DCY2_9FIRM</name>
<protein>
    <submittedName>
        <fullName evidence="1">Uncharacterized protein</fullName>
    </submittedName>
</protein>
<evidence type="ECO:0000313" key="2">
    <source>
        <dbReference type="Proteomes" id="UP001144256"/>
    </source>
</evidence>
<proteinExistence type="predicted"/>
<keyword evidence="2" id="KW-1185">Reference proteome</keyword>
<gene>
    <name evidence="1" type="ORF">SH1V18_01560</name>
</gene>
<dbReference type="EMBL" id="BRLB01000001">
    <property type="protein sequence ID" value="GKX27676.1"/>
    <property type="molecule type" value="Genomic_DNA"/>
</dbReference>
<dbReference type="AlphaFoldDB" id="A0A9W6DCY2"/>
<sequence length="1162" mass="133324">MPYFKRFEKTLLYIGQIIHGRRVLYLLPETNTFRADSLTLEQSFYQEKGIFIFSLLEETILNDKTVELLITNIRDYINKQIPTNRAFLWMNYEDDLKKIELQGFGFMEFNKSYKMVQSLTADLSNDLKLYIGQSDICYDDSKREIIFNGRIELNTISGISTCQVEPQKVTLSFDSDEMGCFKYKIHISQGKDFDIMNFGIYYFTIDDNEILTRTYPIIKLNLETSNNRVYFNACTDVTDLLNPDRTYFAFAGQDKNLKGEIIKTVLPTTFVTNYGHFLNLIPMSKDGMNVNNNSIREAKMVFGINPRERLNRYLMPHGDFAIGTKKNEETKGHKLLCGLSGTEVLTFQPTIDENIGNLLSFYSHMPAFAPDFPFNEASPVAPPITNTPLLTDEYDTSWVTIKKAIEDNCNSYYISQPEKASFYGHKDNNDRGHILFAEEFGYPIPEDENSCFPLVPYGNHRLDYGDNDETILLFEKQILSAVRHNRIMEAIECNTDEKSKLLFLRKTNENRVFHITTPSGIIVEVDNELRKWERILLGQNEEGIQMSFDKPDIKLQQIFQTDQMFLVATDNTHLSGFKNKMSIDGWNFKVDIGTETNDFGNYSNVIIMKFSKGKLRDLVKKTRGFSQAYDFNKQEEIVMVSQWLQDYIEDGIERADRGNHLFDHFKDIVTNEHWNGILFLKVDINKMPKQLEALRGGMNPDYFYAHHFGIETSPIDSINIEINDSSSMFGLIDYTDPSYDINNPEKILTPASDADYDFRVLTLKVLFENSAIKSFSSTAQLTINRLFNLPVAYMGDKENTYPTILLEGSLQQRKSKDGSTQTTYMLDTVDDNIFYFNSTVLKRVEIVKVQLNTTQADEGAQNDNSVNGRFDIRGYMDFGVLSSHVDIKESERVFQVYDFLSFGNNYEIRGSQNSENYVFYEEFKRKGLKFSGLGINMVYSENDSTDTTLSMDYSQITFDLLRSSIRTRKNNPENSLFNDFKLQLEGIVVGNEKKQPVDFGYVPVTTDVEQVSLQGTWTGLSFKLKMGTLGELADKVKLKSNILLAWSSGNETQESNDSFFVGIKLPGVSGSSKMFSLQGVFKLSIKDIMLKYMIKQKVYMLVLSDIALRFFGLLKLPPNGSTSFYLFGNPDSESTSSELGWYTIYNQDSKNKRLGGINHESF</sequence>
<comment type="caution">
    <text evidence="1">The sequence shown here is derived from an EMBL/GenBank/DDBJ whole genome shotgun (WGS) entry which is preliminary data.</text>
</comment>
<dbReference type="RefSeq" id="WP_281811203.1">
    <property type="nucleotide sequence ID" value="NZ_BRLB01000001.1"/>
</dbReference>